<dbReference type="OrthoDB" id="5831190at2759"/>
<dbReference type="GO" id="GO:0006096">
    <property type="term" value="P:glycolytic process"/>
    <property type="evidence" value="ECO:0007669"/>
    <property type="project" value="InterPro"/>
</dbReference>
<comment type="caution">
    <text evidence="2">The sequence shown here is derived from an EMBL/GenBank/DDBJ whole genome shotgun (WGS) entry which is preliminary data.</text>
</comment>
<dbReference type="GO" id="GO:0004347">
    <property type="term" value="F:glucose-6-phosphate isomerase activity"/>
    <property type="evidence" value="ECO:0007669"/>
    <property type="project" value="InterPro"/>
</dbReference>
<feature type="compositionally biased region" description="Polar residues" evidence="1">
    <location>
        <begin position="1"/>
        <end position="10"/>
    </location>
</feature>
<evidence type="ECO:0000313" key="2">
    <source>
        <dbReference type="EMBL" id="KAG2561525.1"/>
    </source>
</evidence>
<accession>A0A8T0PK97</accession>
<feature type="region of interest" description="Disordered" evidence="1">
    <location>
        <begin position="1"/>
        <end position="25"/>
    </location>
</feature>
<dbReference type="AlphaFoldDB" id="A0A8T0PK97"/>
<evidence type="ECO:0000313" key="3">
    <source>
        <dbReference type="Proteomes" id="UP000823388"/>
    </source>
</evidence>
<name>A0A8T0PK97_PANVG</name>
<dbReference type="GO" id="GO:0006094">
    <property type="term" value="P:gluconeogenesis"/>
    <property type="evidence" value="ECO:0007669"/>
    <property type="project" value="InterPro"/>
</dbReference>
<dbReference type="Gene3D" id="3.40.50.10490">
    <property type="entry name" value="Glucose-6-phosphate isomerase like protein, domain 1"/>
    <property type="match status" value="1"/>
</dbReference>
<dbReference type="Proteomes" id="UP000823388">
    <property type="component" value="Chromosome 8K"/>
</dbReference>
<reference evidence="2" key="1">
    <citation type="submission" date="2020-05" db="EMBL/GenBank/DDBJ databases">
        <title>WGS assembly of Panicum virgatum.</title>
        <authorList>
            <person name="Lovell J.T."/>
            <person name="Jenkins J."/>
            <person name="Shu S."/>
            <person name="Juenger T.E."/>
            <person name="Schmutz J."/>
        </authorList>
    </citation>
    <scope>NUCLEOTIDE SEQUENCE</scope>
    <source>
        <strain evidence="2">AP13</strain>
    </source>
</reference>
<dbReference type="GO" id="GO:0097367">
    <property type="term" value="F:carbohydrate derivative binding"/>
    <property type="evidence" value="ECO:0007669"/>
    <property type="project" value="InterPro"/>
</dbReference>
<dbReference type="InterPro" id="IPR046348">
    <property type="entry name" value="SIS_dom_sf"/>
</dbReference>
<sequence>MRRLTASSLCPSGERTHLNPSRPKLGGVPAGMEQILAIWPSPNRVCSPPSMQQLESPNSIYPNLLSSPSASRTTPGGGAAVLAGTVLAAAVIPGQAWCMTSSSRFEFFFVGATGKPLTNVASVGIGGSFVGPLFGHTALHTDPSSRMCERPTTEILSVYFQASSLSCFK</sequence>
<gene>
    <name evidence="2" type="ORF">PVAP13_8KG205900</name>
</gene>
<dbReference type="SUPFAM" id="SSF53697">
    <property type="entry name" value="SIS domain"/>
    <property type="match status" value="1"/>
</dbReference>
<organism evidence="2 3">
    <name type="scientific">Panicum virgatum</name>
    <name type="common">Blackwell switchgrass</name>
    <dbReference type="NCBI Taxonomy" id="38727"/>
    <lineage>
        <taxon>Eukaryota</taxon>
        <taxon>Viridiplantae</taxon>
        <taxon>Streptophyta</taxon>
        <taxon>Embryophyta</taxon>
        <taxon>Tracheophyta</taxon>
        <taxon>Spermatophyta</taxon>
        <taxon>Magnoliopsida</taxon>
        <taxon>Liliopsida</taxon>
        <taxon>Poales</taxon>
        <taxon>Poaceae</taxon>
        <taxon>PACMAD clade</taxon>
        <taxon>Panicoideae</taxon>
        <taxon>Panicodae</taxon>
        <taxon>Paniceae</taxon>
        <taxon>Panicinae</taxon>
        <taxon>Panicum</taxon>
        <taxon>Panicum sect. Hiantes</taxon>
    </lineage>
</organism>
<dbReference type="EMBL" id="CM029051">
    <property type="protein sequence ID" value="KAG2561524.1"/>
    <property type="molecule type" value="Genomic_DNA"/>
</dbReference>
<protein>
    <submittedName>
        <fullName evidence="2">Uncharacterized protein</fullName>
    </submittedName>
</protein>
<proteinExistence type="predicted"/>
<dbReference type="InterPro" id="IPR001672">
    <property type="entry name" value="G6P_Isomerase"/>
</dbReference>
<keyword evidence="3" id="KW-1185">Reference proteome</keyword>
<dbReference type="EMBL" id="CM029051">
    <property type="protein sequence ID" value="KAG2561526.1"/>
    <property type="molecule type" value="Genomic_DNA"/>
</dbReference>
<dbReference type="Pfam" id="PF00342">
    <property type="entry name" value="PGI"/>
    <property type="match status" value="1"/>
</dbReference>
<dbReference type="EMBL" id="CM029051">
    <property type="protein sequence ID" value="KAG2561525.1"/>
    <property type="molecule type" value="Genomic_DNA"/>
</dbReference>
<evidence type="ECO:0000256" key="1">
    <source>
        <dbReference type="SAM" id="MobiDB-lite"/>
    </source>
</evidence>